<gene>
    <name evidence="7" type="ORF">RD792_009767</name>
</gene>
<dbReference type="Gene3D" id="3.40.50.720">
    <property type="entry name" value="NAD(P)-binding Rossmann-like Domain"/>
    <property type="match status" value="1"/>
</dbReference>
<evidence type="ECO:0000256" key="3">
    <source>
        <dbReference type="ARBA" id="ARBA00023098"/>
    </source>
</evidence>
<feature type="domain" description="Fatty acyl-CoA reductase C-terminal" evidence="5">
    <location>
        <begin position="427"/>
        <end position="505"/>
    </location>
</feature>
<keyword evidence="2 4" id="KW-0444">Lipid biosynthesis</keyword>
<sequence>MASPLQTELYDKDEDEIDGIGIVEFFQGKNIFITGGTGLVGKAFIEKVLRSTSVGKIYILIKADDKGTARDRLDKEIINSELFKCLREKHGNSLEEFVKEKLIPVVGNICEPNMGMDSKDALEIKKEVDVIIQSAASTTLNERYDILLDMNVNAPQRLMRFAKTCKHLKLFVHISTAYVNGRKEGLILEKPLMMGENGRKDNSDDDNSSSNSFPRLDLADEISLAMKACRASSPDYDVAKYLKRLGQERADLYGWYNAYHSTKAMAEMVLNEMRENTPLLIIRPTVIESSYKEPCPGWIQGNRMFDPVIISYGKGQLPAFLANPQEHMDIIPVDIVVNSTIAAIAKHGSSTLKPQLNVYHVASGVTNPLRFSEFFEIIHEYFNSTTTTTTSISSKNIRKIKCFNDFNEFSKYTRDEISQVHNGAVMINGALKRYKAKVMYAEQLCKMYEFIGFFQGRFHTGNTQKLLREMSEDEKLDFEIDVTNIDWSKYFLEAHIPGLEKYVLNGIKISP</sequence>
<dbReference type="Pfam" id="PF03015">
    <property type="entry name" value="Sterile"/>
    <property type="match status" value="1"/>
</dbReference>
<reference evidence="7 8" key="1">
    <citation type="journal article" date="2023" name="bioRxiv">
        <title>Genome report: Whole genome sequence and annotation of Penstemon davidsonii.</title>
        <authorList>
            <person name="Ostevik K.L."/>
            <person name="Alabady M."/>
            <person name="Zhang M."/>
            <person name="Rausher M.D."/>
        </authorList>
    </citation>
    <scope>NUCLEOTIDE SEQUENCE [LARGE SCALE GENOMIC DNA]</scope>
    <source>
        <strain evidence="7">DNT005</strain>
        <tissue evidence="7">Whole leaf</tissue>
    </source>
</reference>
<evidence type="ECO:0000259" key="5">
    <source>
        <dbReference type="Pfam" id="PF03015"/>
    </source>
</evidence>
<dbReference type="PANTHER" id="PTHR11011">
    <property type="entry name" value="MALE STERILITY PROTEIN 2-RELATED"/>
    <property type="match status" value="1"/>
</dbReference>
<protein>
    <recommendedName>
        <fullName evidence="4">Fatty acyl-CoA reductase</fullName>
        <ecNumber evidence="4">1.2.1.84</ecNumber>
    </recommendedName>
</protein>
<dbReference type="PANTHER" id="PTHR11011:SF45">
    <property type="entry name" value="FATTY ACYL-COA REDUCTASE CG8306-RELATED"/>
    <property type="match status" value="1"/>
</dbReference>
<keyword evidence="4" id="KW-0560">Oxidoreductase</keyword>
<keyword evidence="3 4" id="KW-0443">Lipid metabolism</keyword>
<organism evidence="7 8">
    <name type="scientific">Penstemon davidsonii</name>
    <dbReference type="NCBI Taxonomy" id="160366"/>
    <lineage>
        <taxon>Eukaryota</taxon>
        <taxon>Viridiplantae</taxon>
        <taxon>Streptophyta</taxon>
        <taxon>Embryophyta</taxon>
        <taxon>Tracheophyta</taxon>
        <taxon>Spermatophyta</taxon>
        <taxon>Magnoliopsida</taxon>
        <taxon>eudicotyledons</taxon>
        <taxon>Gunneridae</taxon>
        <taxon>Pentapetalae</taxon>
        <taxon>asterids</taxon>
        <taxon>lamiids</taxon>
        <taxon>Lamiales</taxon>
        <taxon>Plantaginaceae</taxon>
        <taxon>Cheloneae</taxon>
        <taxon>Penstemon</taxon>
    </lineage>
</organism>
<dbReference type="Proteomes" id="UP001291926">
    <property type="component" value="Unassembled WGS sequence"/>
</dbReference>
<dbReference type="Pfam" id="PF07993">
    <property type="entry name" value="NAD_binding_4"/>
    <property type="match status" value="1"/>
</dbReference>
<dbReference type="InterPro" id="IPR036291">
    <property type="entry name" value="NAD(P)-bd_dom_sf"/>
</dbReference>
<accession>A0ABR0D1T0</accession>
<keyword evidence="8" id="KW-1185">Reference proteome</keyword>
<dbReference type="EC" id="1.2.1.84" evidence="4"/>
<dbReference type="CDD" id="cd05236">
    <property type="entry name" value="FAR-N_SDR_e"/>
    <property type="match status" value="1"/>
</dbReference>
<feature type="domain" description="Thioester reductase (TE)" evidence="6">
    <location>
        <begin position="33"/>
        <end position="339"/>
    </location>
</feature>
<dbReference type="CDD" id="cd09071">
    <property type="entry name" value="FAR_C"/>
    <property type="match status" value="1"/>
</dbReference>
<keyword evidence="4" id="KW-0521">NADP</keyword>
<dbReference type="EMBL" id="JAYDYQ010002534">
    <property type="protein sequence ID" value="KAK4482603.1"/>
    <property type="molecule type" value="Genomic_DNA"/>
</dbReference>
<dbReference type="InterPro" id="IPR013120">
    <property type="entry name" value="FAR_NAD-bd"/>
</dbReference>
<dbReference type="SUPFAM" id="SSF51735">
    <property type="entry name" value="NAD(P)-binding Rossmann-fold domains"/>
    <property type="match status" value="1"/>
</dbReference>
<evidence type="ECO:0000256" key="2">
    <source>
        <dbReference type="ARBA" id="ARBA00022516"/>
    </source>
</evidence>
<evidence type="ECO:0000259" key="6">
    <source>
        <dbReference type="Pfam" id="PF07993"/>
    </source>
</evidence>
<evidence type="ECO:0000313" key="7">
    <source>
        <dbReference type="EMBL" id="KAK4482603.1"/>
    </source>
</evidence>
<comment type="similarity">
    <text evidence="1 4">Belongs to the fatty acyl-CoA reductase family.</text>
</comment>
<proteinExistence type="inferred from homology"/>
<dbReference type="InterPro" id="IPR026055">
    <property type="entry name" value="FAR"/>
</dbReference>
<name>A0ABR0D1T0_9LAMI</name>
<evidence type="ECO:0000313" key="8">
    <source>
        <dbReference type="Proteomes" id="UP001291926"/>
    </source>
</evidence>
<comment type="caution">
    <text evidence="7">The sequence shown here is derived from an EMBL/GenBank/DDBJ whole genome shotgun (WGS) entry which is preliminary data.</text>
</comment>
<comment type="function">
    <text evidence="4">Catalyzes the reduction of fatty acyl-CoA to fatty alcohols.</text>
</comment>
<evidence type="ECO:0000256" key="1">
    <source>
        <dbReference type="ARBA" id="ARBA00005928"/>
    </source>
</evidence>
<comment type="catalytic activity">
    <reaction evidence="4">
        <text>a long-chain fatty acyl-CoA + 2 NADPH + 2 H(+) = a long-chain primary fatty alcohol + 2 NADP(+) + CoA</text>
        <dbReference type="Rhea" id="RHEA:52716"/>
        <dbReference type="ChEBI" id="CHEBI:15378"/>
        <dbReference type="ChEBI" id="CHEBI:57287"/>
        <dbReference type="ChEBI" id="CHEBI:57783"/>
        <dbReference type="ChEBI" id="CHEBI:58349"/>
        <dbReference type="ChEBI" id="CHEBI:77396"/>
        <dbReference type="ChEBI" id="CHEBI:83139"/>
        <dbReference type="EC" id="1.2.1.84"/>
    </reaction>
</comment>
<dbReference type="InterPro" id="IPR033640">
    <property type="entry name" value="FAR_C"/>
</dbReference>
<evidence type="ECO:0000256" key="4">
    <source>
        <dbReference type="RuleBase" id="RU363097"/>
    </source>
</evidence>